<keyword evidence="3 5" id="KW-0472">Membrane</keyword>
<feature type="signal peptide" evidence="6">
    <location>
        <begin position="1"/>
        <end position="31"/>
    </location>
</feature>
<dbReference type="InterPro" id="IPR036179">
    <property type="entry name" value="Ig-like_dom_sf"/>
</dbReference>
<dbReference type="PANTHER" id="PTHR12080">
    <property type="entry name" value="SIGNALING LYMPHOCYTIC ACTIVATION MOLECULE"/>
    <property type="match status" value="1"/>
</dbReference>
<proteinExistence type="predicted"/>
<evidence type="ECO:0000256" key="4">
    <source>
        <dbReference type="ARBA" id="ARBA00023180"/>
    </source>
</evidence>
<dbReference type="SUPFAM" id="SSF48726">
    <property type="entry name" value="Immunoglobulin"/>
    <property type="match status" value="2"/>
</dbReference>
<dbReference type="AlphaFoldDB" id="A0AAD8FSP4"/>
<evidence type="ECO:0000256" key="5">
    <source>
        <dbReference type="SAM" id="Phobius"/>
    </source>
</evidence>
<evidence type="ECO:0000256" key="6">
    <source>
        <dbReference type="SAM" id="SignalP"/>
    </source>
</evidence>
<dbReference type="InterPro" id="IPR003599">
    <property type="entry name" value="Ig_sub"/>
</dbReference>
<dbReference type="PANTHER" id="PTHR12080:SF134">
    <property type="entry name" value="CD48 ANTIGEN"/>
    <property type="match status" value="1"/>
</dbReference>
<gene>
    <name evidence="8" type="primary">CD84</name>
    <name evidence="8" type="ORF">AOXY_G33657</name>
</gene>
<dbReference type="InterPro" id="IPR007110">
    <property type="entry name" value="Ig-like_dom"/>
</dbReference>
<feature type="chain" id="PRO_5042229904" evidence="6">
    <location>
        <begin position="32"/>
        <end position="360"/>
    </location>
</feature>
<evidence type="ECO:0000256" key="2">
    <source>
        <dbReference type="ARBA" id="ARBA00022729"/>
    </source>
</evidence>
<keyword evidence="4" id="KW-0325">Glycoprotein</keyword>
<evidence type="ECO:0000256" key="3">
    <source>
        <dbReference type="ARBA" id="ARBA00023136"/>
    </source>
</evidence>
<dbReference type="Proteomes" id="UP001230051">
    <property type="component" value="Unassembled WGS sequence"/>
</dbReference>
<accession>A0AAD8FSP4</accession>
<evidence type="ECO:0000256" key="1">
    <source>
        <dbReference type="ARBA" id="ARBA00004370"/>
    </source>
</evidence>
<evidence type="ECO:0000259" key="7">
    <source>
        <dbReference type="PROSITE" id="PS50835"/>
    </source>
</evidence>
<sequence length="360" mass="39983">MSGLSRALCSNSMRPIFIALSGLLVASSVSADPVVNGTVGESVVLPAGLSPQENPSEVEWKWAGEIIALSNTDVPTEQFRDRLHLNKTDWSLTINLLRAEDSGEYNRVATAASGGQLPTRIVTLRVYEKIKLEVTTKPSNETCRATLLCTANQREHVSYRWKREDQDLPEHAGILQVSLSPGEINVIFTCIASNPVSEATASIRESCAATRTSWLFDWRIYAGTAGILLLVLVSIVVFWQKMKKKHDEGVVDLSSLHCSFTKTSQQATIYAEIQRKNTQRNHVESSSNAQQSEDLPMTVYETVNVKQVESSSNAQQSEDLPMTVYETVNVKQAPGKFCDTQYDVVNFNRNEENSPYQHIL</sequence>
<feature type="transmembrane region" description="Helical" evidence="5">
    <location>
        <begin position="218"/>
        <end position="239"/>
    </location>
</feature>
<organism evidence="8 9">
    <name type="scientific">Acipenser oxyrinchus oxyrinchus</name>
    <dbReference type="NCBI Taxonomy" id="40147"/>
    <lineage>
        <taxon>Eukaryota</taxon>
        <taxon>Metazoa</taxon>
        <taxon>Chordata</taxon>
        <taxon>Craniata</taxon>
        <taxon>Vertebrata</taxon>
        <taxon>Euteleostomi</taxon>
        <taxon>Actinopterygii</taxon>
        <taxon>Chondrostei</taxon>
        <taxon>Acipenseriformes</taxon>
        <taxon>Acipenseridae</taxon>
        <taxon>Acipenser</taxon>
    </lineage>
</organism>
<dbReference type="EMBL" id="JAGXEW010000057">
    <property type="protein sequence ID" value="KAK1150632.1"/>
    <property type="molecule type" value="Genomic_DNA"/>
</dbReference>
<comment type="caution">
    <text evidence="8">The sequence shown here is derived from an EMBL/GenBank/DDBJ whole genome shotgun (WGS) entry which is preliminary data.</text>
</comment>
<dbReference type="PROSITE" id="PS50835">
    <property type="entry name" value="IG_LIKE"/>
    <property type="match status" value="1"/>
</dbReference>
<keyword evidence="5" id="KW-0812">Transmembrane</keyword>
<dbReference type="InterPro" id="IPR015631">
    <property type="entry name" value="CD2/SLAM_rcpt"/>
</dbReference>
<keyword evidence="2 6" id="KW-0732">Signal</keyword>
<dbReference type="GO" id="GO:0016020">
    <property type="term" value="C:membrane"/>
    <property type="evidence" value="ECO:0007669"/>
    <property type="project" value="UniProtKB-SubCell"/>
</dbReference>
<keyword evidence="5" id="KW-1133">Transmembrane helix</keyword>
<reference evidence="8" key="1">
    <citation type="submission" date="2022-02" db="EMBL/GenBank/DDBJ databases">
        <title>Atlantic sturgeon de novo genome assembly.</title>
        <authorList>
            <person name="Stock M."/>
            <person name="Klopp C."/>
            <person name="Guiguen Y."/>
            <person name="Cabau C."/>
            <person name="Parinello H."/>
            <person name="Santidrian Yebra-Pimentel E."/>
            <person name="Kuhl H."/>
            <person name="Dirks R.P."/>
            <person name="Guessner J."/>
            <person name="Wuertz S."/>
            <person name="Du K."/>
            <person name="Schartl M."/>
        </authorList>
    </citation>
    <scope>NUCLEOTIDE SEQUENCE</scope>
    <source>
        <strain evidence="8">STURGEONOMICS-FGT-2020</strain>
        <tissue evidence="8">Whole blood</tissue>
    </source>
</reference>
<dbReference type="InterPro" id="IPR013783">
    <property type="entry name" value="Ig-like_fold"/>
</dbReference>
<evidence type="ECO:0000313" key="8">
    <source>
        <dbReference type="EMBL" id="KAK1150632.1"/>
    </source>
</evidence>
<evidence type="ECO:0000313" key="9">
    <source>
        <dbReference type="Proteomes" id="UP001230051"/>
    </source>
</evidence>
<dbReference type="Gene3D" id="2.60.40.10">
    <property type="entry name" value="Immunoglobulins"/>
    <property type="match status" value="2"/>
</dbReference>
<protein>
    <submittedName>
        <fullName evidence="8">SLAM family member 8-like isoform X2</fullName>
    </submittedName>
</protein>
<name>A0AAD8FSP4_ACIOX</name>
<comment type="subcellular location">
    <subcellularLocation>
        <location evidence="1">Membrane</location>
    </subcellularLocation>
</comment>
<dbReference type="SMART" id="SM00409">
    <property type="entry name" value="IG"/>
    <property type="match status" value="1"/>
</dbReference>
<feature type="domain" description="Ig-like" evidence="7">
    <location>
        <begin position="118"/>
        <end position="202"/>
    </location>
</feature>
<keyword evidence="9" id="KW-1185">Reference proteome</keyword>